<dbReference type="Proteomes" id="UP000694723">
    <property type="component" value="Unplaced"/>
</dbReference>
<evidence type="ECO:0000256" key="11">
    <source>
        <dbReference type="ARBA" id="ARBA00022843"/>
    </source>
</evidence>
<dbReference type="Gene3D" id="1.10.437.10">
    <property type="entry name" value="Blc2-like"/>
    <property type="match status" value="1"/>
</dbReference>
<keyword evidence="10" id="KW-0256">Endoplasmic reticulum</keyword>
<dbReference type="Ensembl" id="ENSSSCT00050072139.1">
    <property type="protein sequence ID" value="ENSSSCP00050031018.1"/>
    <property type="gene ID" value="ENSSSCG00050052980.1"/>
</dbReference>
<dbReference type="PROSITE" id="PS50062">
    <property type="entry name" value="BCL2_FAMILY"/>
    <property type="match status" value="1"/>
</dbReference>
<evidence type="ECO:0000256" key="4">
    <source>
        <dbReference type="ARBA" id="ARBA00004186"/>
    </source>
</evidence>
<evidence type="ECO:0000256" key="20">
    <source>
        <dbReference type="ARBA" id="ARBA00078307"/>
    </source>
</evidence>
<evidence type="ECO:0000256" key="19">
    <source>
        <dbReference type="ARBA" id="ARBA00077411"/>
    </source>
</evidence>
<evidence type="ECO:0000256" key="18">
    <source>
        <dbReference type="ARBA" id="ARBA00067191"/>
    </source>
</evidence>
<dbReference type="GO" id="GO:0005783">
    <property type="term" value="C:endoplasmic reticulum"/>
    <property type="evidence" value="ECO:0007669"/>
    <property type="project" value="UniProtKB-SubCell"/>
</dbReference>
<evidence type="ECO:0000256" key="9">
    <source>
        <dbReference type="ARBA" id="ARBA00022703"/>
    </source>
</evidence>
<evidence type="ECO:0000313" key="23">
    <source>
        <dbReference type="Proteomes" id="UP000694571"/>
    </source>
</evidence>
<keyword evidence="12" id="KW-1133">Transmembrane helix</keyword>
<keyword evidence="11" id="KW-0832">Ubl conjugation</keyword>
<comment type="cofactor">
    <cofactor evidence="1">
        <name>Ca(2+)</name>
        <dbReference type="ChEBI" id="CHEBI:29108"/>
    </cofactor>
</comment>
<accession>A0A8D1N411</accession>
<keyword evidence="15" id="KW-0206">Cytoskeleton</keyword>
<keyword evidence="9" id="KW-0053">Apoptosis</keyword>
<organism evidence="22 23">
    <name type="scientific">Sus scrofa</name>
    <name type="common">Pig</name>
    <dbReference type="NCBI Taxonomy" id="9823"/>
    <lineage>
        <taxon>Eukaryota</taxon>
        <taxon>Metazoa</taxon>
        <taxon>Chordata</taxon>
        <taxon>Craniata</taxon>
        <taxon>Vertebrata</taxon>
        <taxon>Euteleostomi</taxon>
        <taxon>Mammalia</taxon>
        <taxon>Eutheria</taxon>
        <taxon>Laurasiatheria</taxon>
        <taxon>Artiodactyla</taxon>
        <taxon>Suina</taxon>
        <taxon>Suidae</taxon>
        <taxon>Sus</taxon>
    </lineage>
</organism>
<evidence type="ECO:0000256" key="16">
    <source>
        <dbReference type="ARBA" id="ARBA00023242"/>
    </source>
</evidence>
<evidence type="ECO:0000256" key="13">
    <source>
        <dbReference type="ARBA" id="ARBA00023128"/>
    </source>
</evidence>
<evidence type="ECO:0000256" key="10">
    <source>
        <dbReference type="ARBA" id="ARBA00022824"/>
    </source>
</evidence>
<dbReference type="AlphaFoldDB" id="A0A8D1N411"/>
<dbReference type="Proteomes" id="UP000694571">
    <property type="component" value="Unplaced"/>
</dbReference>
<reference evidence="22" key="1">
    <citation type="submission" date="2025-05" db="UniProtKB">
        <authorList>
            <consortium name="Ensembl"/>
        </authorList>
    </citation>
    <scope>IDENTIFICATION</scope>
</reference>
<dbReference type="InterPro" id="IPR036834">
    <property type="entry name" value="Bcl-2-like_sf"/>
</dbReference>
<evidence type="ECO:0000256" key="2">
    <source>
        <dbReference type="ARBA" id="ARBA00004126"/>
    </source>
</evidence>
<dbReference type="Pfam" id="PF00452">
    <property type="entry name" value="Bcl-2"/>
    <property type="match status" value="1"/>
</dbReference>
<dbReference type="PANTHER" id="PTHR11256">
    <property type="entry name" value="BCL-2 RELATED"/>
    <property type="match status" value="1"/>
</dbReference>
<comment type="similarity">
    <text evidence="6">Belongs to the Bcl-2 family.</text>
</comment>
<evidence type="ECO:0000256" key="1">
    <source>
        <dbReference type="ARBA" id="ARBA00001913"/>
    </source>
</evidence>
<keyword evidence="13" id="KW-0496">Mitochondrion</keyword>
<evidence type="ECO:0000256" key="6">
    <source>
        <dbReference type="ARBA" id="ARBA00009458"/>
    </source>
</evidence>
<dbReference type="InterPro" id="IPR002475">
    <property type="entry name" value="Bcl2-like"/>
</dbReference>
<dbReference type="InterPro" id="IPR026298">
    <property type="entry name" value="Bcl-2_fam"/>
</dbReference>
<comment type="function">
    <text evidence="17">Promotes cell survival by suppressing apoptosis induced by BAX but not BAK. Increases binding of AHCYL1/IRBIT to ITPR1. Reduces ITPR1-mediated calcium release from the endoplasmic reticulum cooperatively with AHCYL1/IRBIT under normal cellular conditions. Under apoptotic stress conditions, dissociates from ITPR1 and is displaced from mitochondria-associated endoplasmic reticulum membranes, leading to increased Ca(2+) transfer to mitochondria which promotes apoptosis. Required for the correct formation of the microtubule organizing center during oocyte cell division, potentially via regulation of protein abundance and localization of other microtubule organizing center components such as AURKA and TPX2.</text>
</comment>
<keyword evidence="8" id="KW-0812">Transmembrane</keyword>
<dbReference type="InterPro" id="IPR046371">
    <property type="entry name" value="Bcl-2_BH1-3"/>
</dbReference>
<evidence type="ECO:0000256" key="15">
    <source>
        <dbReference type="ARBA" id="ARBA00023212"/>
    </source>
</evidence>
<proteinExistence type="inferred from homology"/>
<evidence type="ECO:0000256" key="7">
    <source>
        <dbReference type="ARBA" id="ARBA00022490"/>
    </source>
</evidence>
<keyword evidence="16" id="KW-0539">Nucleus</keyword>
<evidence type="ECO:0000256" key="3">
    <source>
        <dbReference type="ARBA" id="ARBA00004173"/>
    </source>
</evidence>
<evidence type="ECO:0000256" key="8">
    <source>
        <dbReference type="ARBA" id="ARBA00022692"/>
    </source>
</evidence>
<keyword evidence="7" id="KW-0963">Cytoplasm</keyword>
<feature type="domain" description="Bcl-2 Bcl-2 homology region 1-3" evidence="21">
    <location>
        <begin position="62"/>
        <end position="143"/>
    </location>
</feature>
<dbReference type="CDD" id="cd06845">
    <property type="entry name" value="Bcl-2_like"/>
    <property type="match status" value="1"/>
</dbReference>
<comment type="subcellular location">
    <subcellularLocation>
        <location evidence="4">Cytoplasm</location>
        <location evidence="4">Cytoskeleton</location>
        <location evidence="4">Spindle</location>
    </subcellularLocation>
    <subcellularLocation>
        <location evidence="5">Endoplasmic reticulum</location>
    </subcellularLocation>
    <subcellularLocation>
        <location evidence="3">Mitochondrion</location>
    </subcellularLocation>
    <subcellularLocation>
        <location evidence="2">Nucleus membrane</location>
    </subcellularLocation>
</comment>
<sequence length="188" mass="21372">MADAFRERTARLLTDYLEYCAREPGTAPRQPSSPEAAVLRCVAAQIREYNVRTLSVYRGFRWNRVELVAWMAQKLLASPRGPNWYRVASLLTFAGMLLERHPREACGRKKEGNVSRDCRLLVALLCAQLSGQHRTWLLANGGWVDSFFNAIRYTFPLDSAALQVGAHQPKNFRMKRQPLSCSTSLRKG</sequence>
<evidence type="ECO:0000256" key="14">
    <source>
        <dbReference type="ARBA" id="ARBA00023136"/>
    </source>
</evidence>
<evidence type="ECO:0000259" key="21">
    <source>
        <dbReference type="Pfam" id="PF00452"/>
    </source>
</evidence>
<keyword evidence="14" id="KW-0472">Membrane</keyword>
<dbReference type="GO" id="GO:0005739">
    <property type="term" value="C:mitochondrion"/>
    <property type="evidence" value="ECO:0007669"/>
    <property type="project" value="UniProtKB-SubCell"/>
</dbReference>
<dbReference type="SUPFAM" id="SSF56854">
    <property type="entry name" value="Bcl-2 inhibitors of programmed cell death"/>
    <property type="match status" value="1"/>
</dbReference>
<dbReference type="GO" id="GO:0005819">
    <property type="term" value="C:spindle"/>
    <property type="evidence" value="ECO:0007669"/>
    <property type="project" value="UniProtKB-SubCell"/>
</dbReference>
<evidence type="ECO:0000256" key="12">
    <source>
        <dbReference type="ARBA" id="ARBA00022989"/>
    </source>
</evidence>
<name>A0A8D1N411_PIG</name>
<evidence type="ECO:0000256" key="17">
    <source>
        <dbReference type="ARBA" id="ARBA00053352"/>
    </source>
</evidence>
<dbReference type="GO" id="GO:0006915">
    <property type="term" value="P:apoptotic process"/>
    <property type="evidence" value="ECO:0007669"/>
    <property type="project" value="UniProtKB-KW"/>
</dbReference>
<evidence type="ECO:0000313" key="22">
    <source>
        <dbReference type="Ensembl" id="ENSSSCP00050031018.1"/>
    </source>
</evidence>
<dbReference type="Ensembl" id="ENSSSCT00060060375.1">
    <property type="protein sequence ID" value="ENSSSCP00060025870.1"/>
    <property type="gene ID" value="ENSSSCG00060044524.1"/>
</dbReference>
<dbReference type="GO" id="GO:0042981">
    <property type="term" value="P:regulation of apoptotic process"/>
    <property type="evidence" value="ECO:0007669"/>
    <property type="project" value="InterPro"/>
</dbReference>
<dbReference type="PANTHER" id="PTHR11256:SF47">
    <property type="entry name" value="BCL-2-LIKE PROTEIN 10"/>
    <property type="match status" value="1"/>
</dbReference>
<dbReference type="GO" id="GO:0031965">
    <property type="term" value="C:nuclear membrane"/>
    <property type="evidence" value="ECO:0007669"/>
    <property type="project" value="UniProtKB-SubCell"/>
</dbReference>
<protein>
    <recommendedName>
        <fullName evidence="18">Bcl-2-like protein 10</fullName>
    </recommendedName>
    <alternativeName>
        <fullName evidence="19">Anti-apoptotic protein Boo</fullName>
    </alternativeName>
    <alternativeName>
        <fullName evidence="20">Apoptosis regulator Bcl-B</fullName>
    </alternativeName>
</protein>
<evidence type="ECO:0000256" key="5">
    <source>
        <dbReference type="ARBA" id="ARBA00004240"/>
    </source>
</evidence>
<dbReference type="FunFam" id="1.10.437.10:FF:000014">
    <property type="entry name" value="Bcl-2-like protein 10"/>
    <property type="match status" value="1"/>
</dbReference>